<dbReference type="GO" id="GO:0005525">
    <property type="term" value="F:GTP binding"/>
    <property type="evidence" value="ECO:0007669"/>
    <property type="project" value="UniProtKB-KW"/>
</dbReference>
<evidence type="ECO:0000256" key="6">
    <source>
        <dbReference type="ARBA" id="ARBA00023134"/>
    </source>
</evidence>
<accession>A0A5C5WTA6</accession>
<organism evidence="9 10">
    <name type="scientific">Rubripirellula amarantea</name>
    <dbReference type="NCBI Taxonomy" id="2527999"/>
    <lineage>
        <taxon>Bacteria</taxon>
        <taxon>Pseudomonadati</taxon>
        <taxon>Planctomycetota</taxon>
        <taxon>Planctomycetia</taxon>
        <taxon>Pirellulales</taxon>
        <taxon>Pirellulaceae</taxon>
        <taxon>Rubripirellula</taxon>
    </lineage>
</organism>
<evidence type="ECO:0000256" key="7">
    <source>
        <dbReference type="ARBA" id="ARBA00023150"/>
    </source>
</evidence>
<evidence type="ECO:0000256" key="2">
    <source>
        <dbReference type="ARBA" id="ARBA00022679"/>
    </source>
</evidence>
<evidence type="ECO:0000259" key="8">
    <source>
        <dbReference type="Pfam" id="PF12804"/>
    </source>
</evidence>
<keyword evidence="5" id="KW-0460">Magnesium</keyword>
<keyword evidence="3" id="KW-0479">Metal-binding</keyword>
<dbReference type="GO" id="GO:0016779">
    <property type="term" value="F:nucleotidyltransferase activity"/>
    <property type="evidence" value="ECO:0007669"/>
    <property type="project" value="UniProtKB-ARBA"/>
</dbReference>
<dbReference type="InterPro" id="IPR025877">
    <property type="entry name" value="MobA-like_NTP_Trfase"/>
</dbReference>
<keyword evidence="1" id="KW-0963">Cytoplasm</keyword>
<dbReference type="Gene3D" id="3.90.550.10">
    <property type="entry name" value="Spore Coat Polysaccharide Biosynthesis Protein SpsA, Chain A"/>
    <property type="match status" value="1"/>
</dbReference>
<keyword evidence="10" id="KW-1185">Reference proteome</keyword>
<dbReference type="Pfam" id="PF12804">
    <property type="entry name" value="NTP_transf_3"/>
    <property type="match status" value="1"/>
</dbReference>
<dbReference type="Proteomes" id="UP000316598">
    <property type="component" value="Unassembled WGS sequence"/>
</dbReference>
<evidence type="ECO:0000313" key="10">
    <source>
        <dbReference type="Proteomes" id="UP000316598"/>
    </source>
</evidence>
<proteinExistence type="predicted"/>
<dbReference type="GO" id="GO:0006777">
    <property type="term" value="P:Mo-molybdopterin cofactor biosynthetic process"/>
    <property type="evidence" value="ECO:0007669"/>
    <property type="project" value="UniProtKB-KW"/>
</dbReference>
<dbReference type="AlphaFoldDB" id="A0A5C5WTA6"/>
<protein>
    <submittedName>
        <fullName evidence="9">Molybdopterin-guanine dinucleotide biosynthesis protein MobA</fullName>
    </submittedName>
</protein>
<reference evidence="9 10" key="1">
    <citation type="submission" date="2019-02" db="EMBL/GenBank/DDBJ databases">
        <title>Deep-cultivation of Planctomycetes and their phenomic and genomic characterization uncovers novel biology.</title>
        <authorList>
            <person name="Wiegand S."/>
            <person name="Jogler M."/>
            <person name="Boedeker C."/>
            <person name="Pinto D."/>
            <person name="Vollmers J."/>
            <person name="Rivas-Marin E."/>
            <person name="Kohn T."/>
            <person name="Peeters S.H."/>
            <person name="Heuer A."/>
            <person name="Rast P."/>
            <person name="Oberbeckmann S."/>
            <person name="Bunk B."/>
            <person name="Jeske O."/>
            <person name="Meyerdierks A."/>
            <person name="Storesund J.E."/>
            <person name="Kallscheuer N."/>
            <person name="Luecker S."/>
            <person name="Lage O.M."/>
            <person name="Pohl T."/>
            <person name="Merkel B.J."/>
            <person name="Hornburger P."/>
            <person name="Mueller R.-W."/>
            <person name="Bruemmer F."/>
            <person name="Labrenz M."/>
            <person name="Spormann A.M."/>
            <person name="Op Den Camp H."/>
            <person name="Overmann J."/>
            <person name="Amann R."/>
            <person name="Jetten M.S.M."/>
            <person name="Mascher T."/>
            <person name="Medema M.H."/>
            <person name="Devos D.P."/>
            <person name="Kaster A.-K."/>
            <person name="Ovreas L."/>
            <person name="Rohde M."/>
            <person name="Galperin M.Y."/>
            <person name="Jogler C."/>
        </authorList>
    </citation>
    <scope>NUCLEOTIDE SEQUENCE [LARGE SCALE GENOMIC DNA]</scope>
    <source>
        <strain evidence="9 10">Pla22</strain>
    </source>
</reference>
<evidence type="ECO:0000256" key="1">
    <source>
        <dbReference type="ARBA" id="ARBA00022490"/>
    </source>
</evidence>
<gene>
    <name evidence="9" type="ORF">Pla22_10200</name>
</gene>
<keyword evidence="7" id="KW-0501">Molybdenum cofactor biosynthesis</keyword>
<feature type="domain" description="MobA-like NTP transferase" evidence="8">
    <location>
        <begin position="1"/>
        <end position="143"/>
    </location>
</feature>
<keyword evidence="2" id="KW-0808">Transferase</keyword>
<dbReference type="PANTHER" id="PTHR19136">
    <property type="entry name" value="MOLYBDENUM COFACTOR GUANYLYLTRANSFERASE"/>
    <property type="match status" value="1"/>
</dbReference>
<dbReference type="GO" id="GO:0046872">
    <property type="term" value="F:metal ion binding"/>
    <property type="evidence" value="ECO:0007669"/>
    <property type="project" value="UniProtKB-KW"/>
</dbReference>
<sequence length="172" mass="18693">MGQEKAALPHPKFATYLEHAIAELTPLCDQVVVSGTTSVSHDLVELEDSVKHQGPIHGIAAALRYAIEHGFAACLVTAVDMPYLHSDDLRHLVAAWATDNKTTVARSSQIEPLAAIYPVAVQPEMETNIALGRRSLTRWLEATPHHAVALSEQSCRNINTPDDLNPSTSHGY</sequence>
<keyword evidence="4" id="KW-0547">Nucleotide-binding</keyword>
<evidence type="ECO:0000256" key="3">
    <source>
        <dbReference type="ARBA" id="ARBA00022723"/>
    </source>
</evidence>
<dbReference type="CDD" id="cd02503">
    <property type="entry name" value="MobA"/>
    <property type="match status" value="1"/>
</dbReference>
<dbReference type="PANTHER" id="PTHR19136:SF81">
    <property type="entry name" value="MOLYBDENUM COFACTOR GUANYLYLTRANSFERASE"/>
    <property type="match status" value="1"/>
</dbReference>
<evidence type="ECO:0000313" key="9">
    <source>
        <dbReference type="EMBL" id="TWT53391.1"/>
    </source>
</evidence>
<dbReference type="InterPro" id="IPR013482">
    <property type="entry name" value="Molybde_CF_guanTrfase"/>
</dbReference>
<dbReference type="InterPro" id="IPR029044">
    <property type="entry name" value="Nucleotide-diphossugar_trans"/>
</dbReference>
<comment type="caution">
    <text evidence="9">The sequence shown here is derived from an EMBL/GenBank/DDBJ whole genome shotgun (WGS) entry which is preliminary data.</text>
</comment>
<keyword evidence="6" id="KW-0342">GTP-binding</keyword>
<evidence type="ECO:0000256" key="5">
    <source>
        <dbReference type="ARBA" id="ARBA00022842"/>
    </source>
</evidence>
<name>A0A5C5WTA6_9BACT</name>
<dbReference type="SUPFAM" id="SSF53448">
    <property type="entry name" value="Nucleotide-diphospho-sugar transferases"/>
    <property type="match status" value="1"/>
</dbReference>
<dbReference type="EMBL" id="SJPI01000001">
    <property type="protein sequence ID" value="TWT53391.1"/>
    <property type="molecule type" value="Genomic_DNA"/>
</dbReference>
<evidence type="ECO:0000256" key="4">
    <source>
        <dbReference type="ARBA" id="ARBA00022741"/>
    </source>
</evidence>